<dbReference type="OrthoDB" id="7863713at2"/>
<evidence type="ECO:0000313" key="2">
    <source>
        <dbReference type="EMBL" id="RAI45285.1"/>
    </source>
</evidence>
<keyword evidence="1" id="KW-0175">Coiled coil</keyword>
<evidence type="ECO:0000256" key="1">
    <source>
        <dbReference type="SAM" id="Coils"/>
    </source>
</evidence>
<dbReference type="Proteomes" id="UP000249130">
    <property type="component" value="Unassembled WGS sequence"/>
</dbReference>
<gene>
    <name evidence="2" type="ORF">CH341_04630</name>
</gene>
<name>A0A327L5H5_9BRAD</name>
<keyword evidence="3" id="KW-1185">Reference proteome</keyword>
<dbReference type="EMBL" id="NPEX01000019">
    <property type="protein sequence ID" value="RAI45285.1"/>
    <property type="molecule type" value="Genomic_DNA"/>
</dbReference>
<organism evidence="2 3">
    <name type="scientific">Rhodoplanes roseus</name>
    <dbReference type="NCBI Taxonomy" id="29409"/>
    <lineage>
        <taxon>Bacteria</taxon>
        <taxon>Pseudomonadati</taxon>
        <taxon>Pseudomonadota</taxon>
        <taxon>Alphaproteobacteria</taxon>
        <taxon>Hyphomicrobiales</taxon>
        <taxon>Nitrobacteraceae</taxon>
        <taxon>Rhodoplanes</taxon>
    </lineage>
</organism>
<proteinExistence type="predicted"/>
<comment type="caution">
    <text evidence="2">The sequence shown here is derived from an EMBL/GenBank/DDBJ whole genome shotgun (WGS) entry which is preliminary data.</text>
</comment>
<feature type="coiled-coil region" evidence="1">
    <location>
        <begin position="19"/>
        <end position="46"/>
    </location>
</feature>
<sequence length="102" mass="11488">MTEKTIDLDQHRGMAAQHATELRRMRADVEANAKALQERQLELEMRLLASPARSWAEAAEKAQYLLSLLADSPAGQDPRRKRLIADVVEEFRRLGNESSATS</sequence>
<dbReference type="RefSeq" id="WP_111417865.1">
    <property type="nucleotide sequence ID" value="NZ_NPEX01000019.1"/>
</dbReference>
<reference evidence="2 3" key="1">
    <citation type="submission" date="2017-07" db="EMBL/GenBank/DDBJ databases">
        <title>Draft Genome Sequences of Select Purple Nonsulfur Bacteria.</title>
        <authorList>
            <person name="Lasarre B."/>
            <person name="Mckinlay J.B."/>
        </authorList>
    </citation>
    <scope>NUCLEOTIDE SEQUENCE [LARGE SCALE GENOMIC DNA]</scope>
    <source>
        <strain evidence="2 3">DSM 5909</strain>
    </source>
</reference>
<dbReference type="AlphaFoldDB" id="A0A327L5H5"/>
<protein>
    <submittedName>
        <fullName evidence="2">Uncharacterized protein</fullName>
    </submittedName>
</protein>
<evidence type="ECO:0000313" key="3">
    <source>
        <dbReference type="Proteomes" id="UP000249130"/>
    </source>
</evidence>
<accession>A0A327L5H5</accession>